<dbReference type="AlphaFoldDB" id="A0A3N1NYM1"/>
<name>A0A3N1NYM1_9GAMM</name>
<accession>A0A3N1NYM1</accession>
<keyword evidence="1" id="KW-1133">Transmembrane helix</keyword>
<protein>
    <submittedName>
        <fullName evidence="2">Uncharacterized protein</fullName>
    </submittedName>
</protein>
<evidence type="ECO:0000313" key="2">
    <source>
        <dbReference type="EMBL" id="ROQ20501.1"/>
    </source>
</evidence>
<keyword evidence="1" id="KW-0472">Membrane</keyword>
<evidence type="ECO:0000313" key="3">
    <source>
        <dbReference type="Proteomes" id="UP000273643"/>
    </source>
</evidence>
<dbReference type="EMBL" id="RJUK01000001">
    <property type="protein sequence ID" value="ROQ20501.1"/>
    <property type="molecule type" value="Genomic_DNA"/>
</dbReference>
<reference evidence="2 3" key="1">
    <citation type="submission" date="2018-11" db="EMBL/GenBank/DDBJ databases">
        <title>Genomic Encyclopedia of Type Strains, Phase IV (KMG-IV): sequencing the most valuable type-strain genomes for metagenomic binning, comparative biology and taxonomic classification.</title>
        <authorList>
            <person name="Goeker M."/>
        </authorList>
    </citation>
    <scope>NUCLEOTIDE SEQUENCE [LARGE SCALE GENOMIC DNA]</scope>
    <source>
        <strain evidence="2 3">DSM 16974</strain>
    </source>
</reference>
<dbReference type="Proteomes" id="UP000273643">
    <property type="component" value="Unassembled WGS sequence"/>
</dbReference>
<organism evidence="2 3">
    <name type="scientific">Marinimicrobium koreense</name>
    <dbReference type="NCBI Taxonomy" id="306545"/>
    <lineage>
        <taxon>Bacteria</taxon>
        <taxon>Pseudomonadati</taxon>
        <taxon>Pseudomonadota</taxon>
        <taxon>Gammaproteobacteria</taxon>
        <taxon>Cellvibrionales</taxon>
        <taxon>Cellvibrionaceae</taxon>
        <taxon>Marinimicrobium</taxon>
    </lineage>
</organism>
<dbReference type="OrthoDB" id="6024295at2"/>
<feature type="transmembrane region" description="Helical" evidence="1">
    <location>
        <begin position="85"/>
        <end position="103"/>
    </location>
</feature>
<feature type="transmembrane region" description="Helical" evidence="1">
    <location>
        <begin position="12"/>
        <end position="29"/>
    </location>
</feature>
<keyword evidence="3" id="KW-1185">Reference proteome</keyword>
<gene>
    <name evidence="2" type="ORF">EDC38_1107</name>
</gene>
<sequence length="139" mass="15384">MSLSYREKSQWLMLLALILVYGHYFVRVIPGHGADVSDHQVWLIGGTIIAIIILSVIGQVVLAILEKPEPSDERDQLIALRGTKIKSILLAVGAIGAITAAVTLTGNFWLVQILIFSLVLSEIADTAVQLYHYRWGMSW</sequence>
<feature type="transmembrane region" description="Helical" evidence="1">
    <location>
        <begin position="41"/>
        <end position="65"/>
    </location>
</feature>
<comment type="caution">
    <text evidence="2">The sequence shown here is derived from an EMBL/GenBank/DDBJ whole genome shotgun (WGS) entry which is preliminary data.</text>
</comment>
<evidence type="ECO:0000256" key="1">
    <source>
        <dbReference type="SAM" id="Phobius"/>
    </source>
</evidence>
<keyword evidence="1" id="KW-0812">Transmembrane</keyword>
<dbReference type="RefSeq" id="WP_123637639.1">
    <property type="nucleotide sequence ID" value="NZ_RJUK01000001.1"/>
</dbReference>
<proteinExistence type="predicted"/>